<evidence type="ECO:0000256" key="2">
    <source>
        <dbReference type="ARBA" id="ARBA00007511"/>
    </source>
</evidence>
<evidence type="ECO:0000256" key="1">
    <source>
        <dbReference type="ARBA" id="ARBA00004141"/>
    </source>
</evidence>
<dbReference type="Proteomes" id="UP000236736">
    <property type="component" value="Unassembled WGS sequence"/>
</dbReference>
<reference evidence="8" key="1">
    <citation type="submission" date="2016-10" db="EMBL/GenBank/DDBJ databases">
        <authorList>
            <person name="Varghese N."/>
            <person name="Submissions S."/>
        </authorList>
    </citation>
    <scope>NUCLEOTIDE SEQUENCE [LARGE SCALE GENOMIC DNA]</scope>
    <source>
        <strain evidence="8">DSM 17298</strain>
    </source>
</reference>
<evidence type="ECO:0000313" key="8">
    <source>
        <dbReference type="Proteomes" id="UP000236736"/>
    </source>
</evidence>
<dbReference type="RefSeq" id="WP_103925178.1">
    <property type="nucleotide sequence ID" value="NZ_FNVR01000013.1"/>
</dbReference>
<gene>
    <name evidence="7" type="ORF">SAMN03080598_02457</name>
</gene>
<evidence type="ECO:0000256" key="5">
    <source>
        <dbReference type="ARBA" id="ARBA00023136"/>
    </source>
</evidence>
<dbReference type="STRING" id="1120964.GCA_001313265_04163"/>
<dbReference type="GO" id="GO:0016020">
    <property type="term" value="C:membrane"/>
    <property type="evidence" value="ECO:0007669"/>
    <property type="project" value="UniProtKB-SubCell"/>
</dbReference>
<feature type="transmembrane region" description="Helical" evidence="6">
    <location>
        <begin position="12"/>
        <end position="34"/>
    </location>
</feature>
<organism evidence="7 8">
    <name type="scientific">Algoriphagus boritolerans DSM 17298 = JCM 18970</name>
    <dbReference type="NCBI Taxonomy" id="1120964"/>
    <lineage>
        <taxon>Bacteria</taxon>
        <taxon>Pseudomonadati</taxon>
        <taxon>Bacteroidota</taxon>
        <taxon>Cytophagia</taxon>
        <taxon>Cytophagales</taxon>
        <taxon>Cyclobacteriaceae</taxon>
        <taxon>Algoriphagus</taxon>
    </lineage>
</organism>
<evidence type="ECO:0000313" key="7">
    <source>
        <dbReference type="EMBL" id="SEG09574.1"/>
    </source>
</evidence>
<protein>
    <submittedName>
        <fullName evidence="7">Membrane protein TerC, possibly involved in tellurium resistance</fullName>
    </submittedName>
</protein>
<dbReference type="EMBL" id="FNVR01000013">
    <property type="protein sequence ID" value="SEG09574.1"/>
    <property type="molecule type" value="Genomic_DNA"/>
</dbReference>
<dbReference type="PANTHER" id="PTHR30238">
    <property type="entry name" value="MEMBRANE BOUND PREDICTED REDOX MODULATOR"/>
    <property type="match status" value="1"/>
</dbReference>
<comment type="similarity">
    <text evidence="2">Belongs to the TerC family.</text>
</comment>
<evidence type="ECO:0000256" key="4">
    <source>
        <dbReference type="ARBA" id="ARBA00022989"/>
    </source>
</evidence>
<feature type="transmembrane region" description="Helical" evidence="6">
    <location>
        <begin position="46"/>
        <end position="68"/>
    </location>
</feature>
<dbReference type="AlphaFoldDB" id="A0A1H5XCR9"/>
<evidence type="ECO:0000256" key="6">
    <source>
        <dbReference type="SAM" id="Phobius"/>
    </source>
</evidence>
<name>A0A1H5XCR9_9BACT</name>
<keyword evidence="5 6" id="KW-0472">Membrane</keyword>
<dbReference type="Pfam" id="PF03741">
    <property type="entry name" value="TerC"/>
    <property type="match status" value="1"/>
</dbReference>
<feature type="transmembrane region" description="Helical" evidence="6">
    <location>
        <begin position="127"/>
        <end position="147"/>
    </location>
</feature>
<dbReference type="PANTHER" id="PTHR30238:SF4">
    <property type="entry name" value="SLL1022 PROTEIN"/>
    <property type="match status" value="1"/>
</dbReference>
<feature type="transmembrane region" description="Helical" evidence="6">
    <location>
        <begin position="153"/>
        <end position="172"/>
    </location>
</feature>
<feature type="transmembrane region" description="Helical" evidence="6">
    <location>
        <begin position="184"/>
        <end position="206"/>
    </location>
</feature>
<comment type="subcellular location">
    <subcellularLocation>
        <location evidence="1">Membrane</location>
        <topology evidence="1">Multi-pass membrane protein</topology>
    </subcellularLocation>
</comment>
<keyword evidence="4 6" id="KW-1133">Transmembrane helix</keyword>
<dbReference type="InterPro" id="IPR005496">
    <property type="entry name" value="Integral_membrane_TerC"/>
</dbReference>
<evidence type="ECO:0000256" key="3">
    <source>
        <dbReference type="ARBA" id="ARBA00022692"/>
    </source>
</evidence>
<proteinExistence type="inferred from homology"/>
<sequence>MEIFLQTDTWIALLTLTFLEIVLGVDNIIFISIVSNKLPVAQQAKARNLGLMLALFFRVALLLGISYIIKFTQPLFTILDHDFSGRDLILLVGGLFLLFKSTLEIHHKMEGEPEEIKVSAAKSLRSVLVQIVFLDIIFSFDSILTAVGLVDEVIIMIIAVVISLGVMMAFAGKISAFINKHPTLQILALSFLILIGFMLLLEGFHFEVPKGYIYFAVFFSLAVEMVNLRMKGKSSKPVKLKPRMTEEK</sequence>
<feature type="transmembrane region" description="Helical" evidence="6">
    <location>
        <begin position="212"/>
        <end position="230"/>
    </location>
</feature>
<keyword evidence="8" id="KW-1185">Reference proteome</keyword>
<accession>A0A1H5XCR9</accession>
<keyword evidence="3 6" id="KW-0812">Transmembrane</keyword>
<dbReference type="OrthoDB" id="9805314at2"/>